<protein>
    <submittedName>
        <fullName evidence="1">Uncharacterized protein</fullName>
    </submittedName>
</protein>
<proteinExistence type="predicted"/>
<dbReference type="AlphaFoldDB" id="A0A4Z2ESK6"/>
<sequence>MPSMLCFALRSFSSDSFLSSSSSSSSSSPRPPNLLLMVRLMELTEREMQDAPRTLGLLPPMAPGLMEPVSWYRHRILDTQPWETRSCREMTHGLMPWCAISTILCRMWLGRGLPLMKTPPSWFTRP</sequence>
<accession>A0A4Z2ESK6</accession>
<dbReference type="EMBL" id="SRLO01003559">
    <property type="protein sequence ID" value="TNN31344.1"/>
    <property type="molecule type" value="Genomic_DNA"/>
</dbReference>
<dbReference type="Proteomes" id="UP000314294">
    <property type="component" value="Unassembled WGS sequence"/>
</dbReference>
<gene>
    <name evidence="1" type="ORF">EYF80_058503</name>
</gene>
<comment type="caution">
    <text evidence="1">The sequence shown here is derived from an EMBL/GenBank/DDBJ whole genome shotgun (WGS) entry which is preliminary data.</text>
</comment>
<name>A0A4Z2ESK6_9TELE</name>
<organism evidence="1 2">
    <name type="scientific">Liparis tanakae</name>
    <name type="common">Tanaka's snailfish</name>
    <dbReference type="NCBI Taxonomy" id="230148"/>
    <lineage>
        <taxon>Eukaryota</taxon>
        <taxon>Metazoa</taxon>
        <taxon>Chordata</taxon>
        <taxon>Craniata</taxon>
        <taxon>Vertebrata</taxon>
        <taxon>Euteleostomi</taxon>
        <taxon>Actinopterygii</taxon>
        <taxon>Neopterygii</taxon>
        <taxon>Teleostei</taxon>
        <taxon>Neoteleostei</taxon>
        <taxon>Acanthomorphata</taxon>
        <taxon>Eupercaria</taxon>
        <taxon>Perciformes</taxon>
        <taxon>Cottioidei</taxon>
        <taxon>Cottales</taxon>
        <taxon>Liparidae</taxon>
        <taxon>Liparis</taxon>
    </lineage>
</organism>
<keyword evidence="2" id="KW-1185">Reference proteome</keyword>
<evidence type="ECO:0000313" key="2">
    <source>
        <dbReference type="Proteomes" id="UP000314294"/>
    </source>
</evidence>
<evidence type="ECO:0000313" key="1">
    <source>
        <dbReference type="EMBL" id="TNN31344.1"/>
    </source>
</evidence>
<reference evidence="1 2" key="1">
    <citation type="submission" date="2019-03" db="EMBL/GenBank/DDBJ databases">
        <title>First draft genome of Liparis tanakae, snailfish: a comprehensive survey of snailfish specific genes.</title>
        <authorList>
            <person name="Kim W."/>
            <person name="Song I."/>
            <person name="Jeong J.-H."/>
            <person name="Kim D."/>
            <person name="Kim S."/>
            <person name="Ryu S."/>
            <person name="Song J.Y."/>
            <person name="Lee S.K."/>
        </authorList>
    </citation>
    <scope>NUCLEOTIDE SEQUENCE [LARGE SCALE GENOMIC DNA]</scope>
    <source>
        <tissue evidence="1">Muscle</tissue>
    </source>
</reference>